<protein>
    <submittedName>
        <fullName evidence="2">Uncharacterized protein</fullName>
    </submittedName>
</protein>
<dbReference type="AlphaFoldDB" id="A0A811SDL1"/>
<name>A0A811SDL1_9POAL</name>
<dbReference type="GO" id="GO:0005635">
    <property type="term" value="C:nuclear envelope"/>
    <property type="evidence" value="ECO:0007669"/>
    <property type="project" value="TreeGrafter"/>
</dbReference>
<feature type="compositionally biased region" description="Low complexity" evidence="1">
    <location>
        <begin position="52"/>
        <end position="80"/>
    </location>
</feature>
<proteinExistence type="predicted"/>
<feature type="compositionally biased region" description="Polar residues" evidence="1">
    <location>
        <begin position="448"/>
        <end position="459"/>
    </location>
</feature>
<dbReference type="EMBL" id="CAJGYO010000019">
    <property type="protein sequence ID" value="CAD6338810.1"/>
    <property type="molecule type" value="Genomic_DNA"/>
</dbReference>
<feature type="region of interest" description="Disordered" evidence="1">
    <location>
        <begin position="429"/>
        <end position="531"/>
    </location>
</feature>
<dbReference type="PANTHER" id="PTHR33416">
    <property type="entry name" value="NUCLEAR PORE COMPLEX PROTEIN NUP1"/>
    <property type="match status" value="1"/>
</dbReference>
<comment type="caution">
    <text evidence="2">The sequence shown here is derived from an EMBL/GenBank/DDBJ whole genome shotgun (WGS) entry which is preliminary data.</text>
</comment>
<evidence type="ECO:0000313" key="3">
    <source>
        <dbReference type="Proteomes" id="UP000604825"/>
    </source>
</evidence>
<dbReference type="OrthoDB" id="628468at2759"/>
<dbReference type="Proteomes" id="UP000604825">
    <property type="component" value="Unassembled WGS sequence"/>
</dbReference>
<evidence type="ECO:0000256" key="1">
    <source>
        <dbReference type="SAM" id="MobiDB-lite"/>
    </source>
</evidence>
<keyword evidence="3" id="KW-1185">Reference proteome</keyword>
<dbReference type="GO" id="GO:0071763">
    <property type="term" value="P:nuclear membrane organization"/>
    <property type="evidence" value="ECO:0007669"/>
    <property type="project" value="TreeGrafter"/>
</dbReference>
<evidence type="ECO:0000313" key="2">
    <source>
        <dbReference type="EMBL" id="CAD6338810.1"/>
    </source>
</evidence>
<feature type="compositionally biased region" description="Basic and acidic residues" evidence="1">
    <location>
        <begin position="468"/>
        <end position="478"/>
    </location>
</feature>
<dbReference type="PANTHER" id="PTHR33416:SF14">
    <property type="entry name" value="OS06G0658500 PROTEIN"/>
    <property type="match status" value="1"/>
</dbReference>
<organism evidence="2 3">
    <name type="scientific">Miscanthus lutarioriparius</name>
    <dbReference type="NCBI Taxonomy" id="422564"/>
    <lineage>
        <taxon>Eukaryota</taxon>
        <taxon>Viridiplantae</taxon>
        <taxon>Streptophyta</taxon>
        <taxon>Embryophyta</taxon>
        <taxon>Tracheophyta</taxon>
        <taxon>Spermatophyta</taxon>
        <taxon>Magnoliopsida</taxon>
        <taxon>Liliopsida</taxon>
        <taxon>Poales</taxon>
        <taxon>Poaceae</taxon>
        <taxon>PACMAD clade</taxon>
        <taxon>Panicoideae</taxon>
        <taxon>Andropogonodae</taxon>
        <taxon>Andropogoneae</taxon>
        <taxon>Saccharinae</taxon>
        <taxon>Miscanthus</taxon>
    </lineage>
</organism>
<feature type="region of interest" description="Disordered" evidence="1">
    <location>
        <begin position="52"/>
        <end position="117"/>
    </location>
</feature>
<reference evidence="2" key="1">
    <citation type="submission" date="2020-10" db="EMBL/GenBank/DDBJ databases">
        <authorList>
            <person name="Han B."/>
            <person name="Lu T."/>
            <person name="Zhao Q."/>
            <person name="Huang X."/>
            <person name="Zhao Y."/>
        </authorList>
    </citation>
    <scope>NUCLEOTIDE SEQUENCE</scope>
</reference>
<gene>
    <name evidence="2" type="ORF">NCGR_LOCUS62908</name>
</gene>
<sequence>MESSAAGGDTPPRPSASAGASPPAPPPPPPPPRGWLAGLVSGAGRILAAVLGPEPSASGSGSISSAAASDGDSPSASCSPVSYPPPGPHGEGCNDATDNGDSPIFPLSNNQSNQGEKETVLKDYPGSLAIISEIEPKDAIMQLLMQETYSRSECSKFIKIIQDRVLDSDSGDIDAGGFALTSAQKAGRLAVDGYSSFNPHESSPATSSLQMHGCDNSAAVGTIPKFTHTNQSPFINDAKNINPVLKRNYSVREDAYGEIRRVRPKINGNSWDISKFKQVDIIRNHPAANSREELTARDPNASRDGKKLLNDIMGANNLTYPNFISKVETADEILDVPNKPSAVTPQLFDSSSQQAGKEQKGFGATTLNQCSTEDLKKGFALKVEPLNAFIPFEQQMMDLSHKKQEHAACDDSCSLSKLMLKEDIEAAPSLPMGIQVQNGSKNRRRRQPNLQKTTPTPTRSPAKGPHRKNNDGIVKSEMDLLEQSKLVLMEQQPELGDVPVKRPVGRPRKARTGPSSDDPSTLLLRLEFRLA</sequence>
<accession>A0A811SDL1</accession>
<feature type="compositionally biased region" description="Pro residues" evidence="1">
    <location>
        <begin position="22"/>
        <end position="33"/>
    </location>
</feature>
<feature type="region of interest" description="Disordered" evidence="1">
    <location>
        <begin position="1"/>
        <end position="38"/>
    </location>
</feature>